<dbReference type="EMBL" id="CP030840">
    <property type="protein sequence ID" value="AXC09605.1"/>
    <property type="molecule type" value="Genomic_DNA"/>
</dbReference>
<keyword evidence="6" id="KW-1185">Reference proteome</keyword>
<feature type="domain" description="Rhamnogalacturonase A/B/Epimerase-like pectate lyase" evidence="4">
    <location>
        <begin position="395"/>
        <end position="517"/>
    </location>
</feature>
<accession>A0A2Z5FT50</accession>
<name>A0A2Z5FT50_9BACT</name>
<feature type="domain" description="SMP-30/Gluconolactonase/LRE-like region" evidence="3">
    <location>
        <begin position="925"/>
        <end position="1014"/>
    </location>
</feature>
<proteinExistence type="predicted"/>
<dbReference type="PANTHER" id="PTHR47572:SF4">
    <property type="entry name" value="LACTONASE DRP35"/>
    <property type="match status" value="1"/>
</dbReference>
<keyword evidence="2" id="KW-0732">Signal</keyword>
<feature type="domain" description="Rhamnogalacturonase A/B/Epimerase-like pectate lyase" evidence="4">
    <location>
        <begin position="51"/>
        <end position="261"/>
    </location>
</feature>
<evidence type="ECO:0000256" key="1">
    <source>
        <dbReference type="ARBA" id="ARBA00022801"/>
    </source>
</evidence>
<evidence type="ECO:0000313" key="6">
    <source>
        <dbReference type="Proteomes" id="UP000253606"/>
    </source>
</evidence>
<evidence type="ECO:0000259" key="3">
    <source>
        <dbReference type="Pfam" id="PF08450"/>
    </source>
</evidence>
<dbReference type="KEGG" id="abas:ACPOL_0220"/>
<dbReference type="InterPro" id="IPR013658">
    <property type="entry name" value="SGL"/>
</dbReference>
<feature type="chain" id="PRO_5016392345" evidence="2">
    <location>
        <begin position="32"/>
        <end position="1024"/>
    </location>
</feature>
<evidence type="ECO:0000259" key="4">
    <source>
        <dbReference type="Pfam" id="PF12708"/>
    </source>
</evidence>
<evidence type="ECO:0000256" key="2">
    <source>
        <dbReference type="SAM" id="SignalP"/>
    </source>
</evidence>
<reference evidence="5 6" key="1">
    <citation type="journal article" date="2018" name="Front. Microbiol.">
        <title>Hydrolytic Capabilities as a Key to Environmental Success: Chitinolytic and Cellulolytic Acidobacteria From Acidic Sub-arctic Soils and Boreal Peatlands.</title>
        <authorList>
            <person name="Belova S.E."/>
            <person name="Ravin N.V."/>
            <person name="Pankratov T.A."/>
            <person name="Rakitin A.L."/>
            <person name="Ivanova A.A."/>
            <person name="Beletsky A.V."/>
            <person name="Mardanov A.V."/>
            <person name="Sinninghe Damste J.S."/>
            <person name="Dedysh S.N."/>
        </authorList>
    </citation>
    <scope>NUCLEOTIDE SEQUENCE [LARGE SCALE GENOMIC DNA]</scope>
    <source>
        <strain evidence="5 6">SBC82</strain>
    </source>
</reference>
<dbReference type="Gene3D" id="2.120.10.30">
    <property type="entry name" value="TolB, C-terminal domain"/>
    <property type="match status" value="2"/>
</dbReference>
<dbReference type="Pfam" id="PF08450">
    <property type="entry name" value="SGL"/>
    <property type="match status" value="1"/>
</dbReference>
<dbReference type="PANTHER" id="PTHR47572">
    <property type="entry name" value="LIPOPROTEIN-RELATED"/>
    <property type="match status" value="1"/>
</dbReference>
<dbReference type="GO" id="GO:0016787">
    <property type="term" value="F:hydrolase activity"/>
    <property type="evidence" value="ECO:0007669"/>
    <property type="project" value="UniProtKB-KW"/>
</dbReference>
<dbReference type="Proteomes" id="UP000253606">
    <property type="component" value="Chromosome"/>
</dbReference>
<sequence>MYNQRSRMSAYMKKYLFCAMVLLAAHLPAWAASVLTTRLDDPRAVFLTSQSFGAHADGQADDSASIQAAIDQAENHAREGIVFVPSGRYRLTRTIYVWPGVRLFGYGATRPTFVLADSTPGFQKGVGDMVIFTGPRPGDPTRTGRVPFPPPGSVPPNDAIADANSGTFYSAMSNIDFEIGEGNPAAIAIRFHVAQHAYLSHMDFHIGSGLAALTEIGNEAEDLHFFGGRYGILTDKTSPAWQFTLIDSVFEGQRESAIREHEAGLTLIRDTFRSVPTAIDIDPHYSDELWVKDCRFENVSNAAVIISNEKSPLTEISFENAVLQAVPTFARFRESGKKVAGKGAIYQVHNFNFGLIVPGEGKTGNIGMLYEATELNALPAALSPAIRALPPTESWTNVHTLGVKGDGTTDDTAAIRKAIETHRVLYFPSGHYVVSDTLAMKADTVLIGLHPTQTQFDLLDSTPGYEGVGTPKAVISAPAGGSNMVSGFGVFTGGINPRAVAMLWMAGKDSLIDDVRFLGGHGSGTNPYNNNHTADSDLQKRWDGQYPSLWVTHGGGGTFADIWTPNTFAQAGFYVSDTTTPGHVYELSNEHHLRNEIKFDHVANWDINAPQTEEEAGESPESLSLEFDWSKNITVANYHGYRVTRSRAPFPAAVRLYNSEGIHFRNLHVNAESGYAICDQNGCGTFLRVSKFPYDNAIQDMTQHLEVREREFAVLDIPANPPTPAPPDASEVLAPGAKVEKLEDGFFSISGAAVDSSGKLYFVDHHQQRIFGWSPTEGLTVERDNPLDPVNLAFDKTGDLLVLSSAGPEGTVYSFRPGSPKDQITVLAPQPRQRHSGATALLPVNYWNNGEFEDQFDFNTFTFTTLTEMFTHDVSTPKEKEYVSPDGSLFLPAGRVFQQGPPDYSGWRFSDNLDTCGFLAALPGKRIYISSESEDRTYSAVVDADGTLSDLKPFADRGGESVAVDSQGNVFVANGQIFVYDPAGKQIAQIDVPERPIDIIFGGDDRRTLFILAHHALFAVKTRS</sequence>
<protein>
    <submittedName>
        <fullName evidence="5">Gluconolactonase</fullName>
    </submittedName>
</protein>
<dbReference type="Gene3D" id="2.160.20.10">
    <property type="entry name" value="Single-stranded right-handed beta-helix, Pectin lyase-like"/>
    <property type="match status" value="2"/>
</dbReference>
<evidence type="ECO:0000313" key="5">
    <source>
        <dbReference type="EMBL" id="AXC09605.1"/>
    </source>
</evidence>
<gene>
    <name evidence="5" type="ORF">ACPOL_0220</name>
</gene>
<organism evidence="5 6">
    <name type="scientific">Acidisarcina polymorpha</name>
    <dbReference type="NCBI Taxonomy" id="2211140"/>
    <lineage>
        <taxon>Bacteria</taxon>
        <taxon>Pseudomonadati</taxon>
        <taxon>Acidobacteriota</taxon>
        <taxon>Terriglobia</taxon>
        <taxon>Terriglobales</taxon>
        <taxon>Acidobacteriaceae</taxon>
        <taxon>Acidisarcina</taxon>
    </lineage>
</organism>
<dbReference type="InterPro" id="IPR012334">
    <property type="entry name" value="Pectin_lyas_fold"/>
</dbReference>
<dbReference type="InterPro" id="IPR011050">
    <property type="entry name" value="Pectin_lyase_fold/virulence"/>
</dbReference>
<dbReference type="Pfam" id="PF12708">
    <property type="entry name" value="Pect-lyase_RHGA_epim"/>
    <property type="match status" value="2"/>
</dbReference>
<dbReference type="InterPro" id="IPR051262">
    <property type="entry name" value="SMP-30/CGR1_Lactonase"/>
</dbReference>
<dbReference type="InterPro" id="IPR011042">
    <property type="entry name" value="6-blade_b-propeller_TolB-like"/>
</dbReference>
<dbReference type="AlphaFoldDB" id="A0A2Z5FT50"/>
<dbReference type="SUPFAM" id="SSF63829">
    <property type="entry name" value="Calcium-dependent phosphotriesterase"/>
    <property type="match status" value="1"/>
</dbReference>
<feature type="signal peptide" evidence="2">
    <location>
        <begin position="1"/>
        <end position="31"/>
    </location>
</feature>
<dbReference type="InterPro" id="IPR024535">
    <property type="entry name" value="RHGA/B-epi-like_pectate_lyase"/>
</dbReference>
<dbReference type="SUPFAM" id="SSF51126">
    <property type="entry name" value="Pectin lyase-like"/>
    <property type="match status" value="2"/>
</dbReference>
<keyword evidence="1" id="KW-0378">Hydrolase</keyword>